<dbReference type="WBParaSite" id="DME_0000789001-mRNA-1">
    <property type="protein sequence ID" value="DME_0000789001-mRNA-1"/>
    <property type="gene ID" value="DME_0000789001"/>
</dbReference>
<protein>
    <submittedName>
        <fullName evidence="2 5">Uncharacterized protein</fullName>
    </submittedName>
</protein>
<evidence type="ECO:0000313" key="2">
    <source>
        <dbReference type="EMBL" id="VDN52042.1"/>
    </source>
</evidence>
<dbReference type="Proteomes" id="UP000274756">
    <property type="component" value="Unassembled WGS sequence"/>
</dbReference>
<evidence type="ECO:0000313" key="5">
    <source>
        <dbReference type="WBParaSite" id="DME_0000789001-mRNA-1"/>
    </source>
</evidence>
<organism evidence="3 5">
    <name type="scientific">Dracunculus medinensis</name>
    <name type="common">Guinea worm</name>
    <dbReference type="NCBI Taxonomy" id="318479"/>
    <lineage>
        <taxon>Eukaryota</taxon>
        <taxon>Metazoa</taxon>
        <taxon>Ecdysozoa</taxon>
        <taxon>Nematoda</taxon>
        <taxon>Chromadorea</taxon>
        <taxon>Rhabditida</taxon>
        <taxon>Spirurina</taxon>
        <taxon>Dracunculoidea</taxon>
        <taxon>Dracunculidae</taxon>
        <taxon>Dracunculus</taxon>
    </lineage>
</organism>
<dbReference type="GO" id="GO:0006361">
    <property type="term" value="P:transcription initiation at RNA polymerase I promoter"/>
    <property type="evidence" value="ECO:0007669"/>
    <property type="project" value="InterPro"/>
</dbReference>
<dbReference type="PANTHER" id="PTHR12790">
    <property type="entry name" value="TRANSCRIPTION INITIATION FACTOR IA RRN3"/>
    <property type="match status" value="1"/>
</dbReference>
<keyword evidence="4" id="KW-1185">Reference proteome</keyword>
<name>A0A0N4UJP5_DRAME</name>
<comment type="similarity">
    <text evidence="1">Belongs to the RRN3 family.</text>
</comment>
<evidence type="ECO:0000313" key="3">
    <source>
        <dbReference type="Proteomes" id="UP000038040"/>
    </source>
</evidence>
<dbReference type="OrthoDB" id="26970at2759"/>
<dbReference type="STRING" id="318479.A0A0N4UJP5"/>
<sequence length="301" mass="34838">MMGKEENSFFMDKSTIVNFFKGKGSNNTVIYDSLCKALNSMENWTAEKIDNFILEFVDLGKYLDQRCSAFAINWTIIGRENRIKFVNLLQNIALQHICHTELIIECCIEQFIPRIVITLEAEERTAEQTKHKVISLAVGDDEQNHVYELAHSSLFFILKCYPMAVKHIKNKVAKSYPHFSITTLRYTEYVKNIFCIMDYSPNIRAELWSIIIEHLIQMDAVISKDFESIFFDENVNNSEIDGIFSMGNEGSNRKILQNVQNNERKQKLDICMWYAFAYIAKSRGISIASGSNYFIIALFYG</sequence>
<dbReference type="GO" id="GO:0001042">
    <property type="term" value="F:RNA polymerase I core binding"/>
    <property type="evidence" value="ECO:0007669"/>
    <property type="project" value="TreeGrafter"/>
</dbReference>
<dbReference type="GO" id="GO:0005634">
    <property type="term" value="C:nucleus"/>
    <property type="evidence" value="ECO:0007669"/>
    <property type="project" value="TreeGrafter"/>
</dbReference>
<dbReference type="Pfam" id="PF05327">
    <property type="entry name" value="RRN3"/>
    <property type="match status" value="1"/>
</dbReference>
<evidence type="ECO:0000256" key="1">
    <source>
        <dbReference type="ARBA" id="ARBA00010098"/>
    </source>
</evidence>
<evidence type="ECO:0000313" key="4">
    <source>
        <dbReference type="Proteomes" id="UP000274756"/>
    </source>
</evidence>
<dbReference type="PANTHER" id="PTHR12790:SF0">
    <property type="entry name" value="RNA POLYMERASE I-SPECIFIC TRANSCRIPTION INITIATION FACTOR RRN3-RELATED"/>
    <property type="match status" value="1"/>
</dbReference>
<dbReference type="EMBL" id="UYYG01000042">
    <property type="protein sequence ID" value="VDN52042.1"/>
    <property type="molecule type" value="Genomic_DNA"/>
</dbReference>
<dbReference type="GO" id="GO:0001181">
    <property type="term" value="F:RNA polymerase I general transcription initiation factor activity"/>
    <property type="evidence" value="ECO:0007669"/>
    <property type="project" value="InterPro"/>
</dbReference>
<proteinExistence type="inferred from homology"/>
<accession>A0A0N4UJP5</accession>
<dbReference type="Proteomes" id="UP000038040">
    <property type="component" value="Unplaced"/>
</dbReference>
<reference evidence="2 4" key="2">
    <citation type="submission" date="2018-11" db="EMBL/GenBank/DDBJ databases">
        <authorList>
            <consortium name="Pathogen Informatics"/>
        </authorList>
    </citation>
    <scope>NUCLEOTIDE SEQUENCE [LARGE SCALE GENOMIC DNA]</scope>
</reference>
<gene>
    <name evidence="2" type="ORF">DME_LOCUS2015</name>
</gene>
<dbReference type="InterPro" id="IPR007991">
    <property type="entry name" value="RNA_pol_I_trans_ini_fac_RRN3"/>
</dbReference>
<dbReference type="AlphaFoldDB" id="A0A0N4UJP5"/>
<reference evidence="5" key="1">
    <citation type="submission" date="2017-02" db="UniProtKB">
        <authorList>
            <consortium name="WormBaseParasite"/>
        </authorList>
    </citation>
    <scope>IDENTIFICATION</scope>
</reference>